<dbReference type="Pfam" id="PF02219">
    <property type="entry name" value="MTHFR"/>
    <property type="match status" value="1"/>
</dbReference>
<feature type="binding site" evidence="8">
    <location>
        <position position="203"/>
    </location>
    <ligand>
        <name>Zn(2+)</name>
        <dbReference type="ChEBI" id="CHEBI:29105"/>
    </ligand>
</feature>
<dbReference type="AlphaFoldDB" id="A0A078KLB9"/>
<feature type="domain" description="Hcy-binding" evidence="9">
    <location>
        <begin position="1"/>
        <end position="289"/>
    </location>
</feature>
<dbReference type="SUPFAM" id="SSF51730">
    <property type="entry name" value="FAD-linked oxidoreductase"/>
    <property type="match status" value="1"/>
</dbReference>
<comment type="cofactor">
    <cofactor evidence="8">
        <name>Zn(2+)</name>
        <dbReference type="ChEBI" id="CHEBI:29105"/>
    </cofactor>
</comment>
<evidence type="ECO:0000256" key="3">
    <source>
        <dbReference type="ARBA" id="ARBA00022603"/>
    </source>
</evidence>
<evidence type="ECO:0000256" key="6">
    <source>
        <dbReference type="ARBA" id="ARBA00022827"/>
    </source>
</evidence>
<keyword evidence="8" id="KW-0862">Zinc</keyword>
<evidence type="ECO:0000256" key="1">
    <source>
        <dbReference type="ARBA" id="ARBA00001974"/>
    </source>
</evidence>
<evidence type="ECO:0000313" key="10">
    <source>
        <dbReference type="EMBL" id="CDZ24516.1"/>
    </source>
</evidence>
<feature type="binding site" evidence="8">
    <location>
        <position position="274"/>
    </location>
    <ligand>
        <name>Zn(2+)</name>
        <dbReference type="ChEBI" id="CHEBI:29105"/>
    </ligand>
</feature>
<dbReference type="PANTHER" id="PTHR11103:SF18">
    <property type="entry name" value="SLR1189 PROTEIN"/>
    <property type="match status" value="1"/>
</dbReference>
<comment type="pathway">
    <text evidence="2">One-carbon metabolism; tetrahydrofolate interconversion.</text>
</comment>
<evidence type="ECO:0000313" key="11">
    <source>
        <dbReference type="Proteomes" id="UP000032431"/>
    </source>
</evidence>
<keyword evidence="4" id="KW-0285">Flavoprotein</keyword>
<keyword evidence="6" id="KW-0274">FAD</keyword>
<keyword evidence="3 8" id="KW-0489">Methyltransferase</keyword>
<keyword evidence="11" id="KW-1185">Reference proteome</keyword>
<dbReference type="GO" id="GO:0046872">
    <property type="term" value="F:metal ion binding"/>
    <property type="evidence" value="ECO:0007669"/>
    <property type="project" value="UniProtKB-KW"/>
</dbReference>
<evidence type="ECO:0000256" key="7">
    <source>
        <dbReference type="ARBA" id="ARBA00023002"/>
    </source>
</evidence>
<name>A0A078KLB9_9FIRM</name>
<dbReference type="GO" id="GO:0008168">
    <property type="term" value="F:methyltransferase activity"/>
    <property type="evidence" value="ECO:0007669"/>
    <property type="project" value="UniProtKB-UniRule"/>
</dbReference>
<sequence>MKNIREYLQNEILIADGAAGTYISSLTGRISGPCEMLNITSADTVLRMHKQYVKAGAKLILTNTFSASVAGNSIGGDFDTTSAIIKEGVKIASMAAQDNAYVAADIGPLPETMFDSAVISEEYRRIVDTFLASDVNIFVFETFSNSVYPIKFSRYIKNKNPEAFIIISFAVMPDGYSRENISGQRLIDEVAEAQCADAVGFNCCCGPSHLLNYAQTVDFRGMVPVIMPNAGYPQRESGDLTIQESDVTYSGSPSYFASRLSSAASCGFKIIGGCCGTTPRHIAMLSDAVSKASRGCGNSLSVHEVQKPIRRTLNTFSDTLLHENRKTVVVELEPPFNADISKLENAAKVLKDLNVDAITVADSPMARARADSLATAARLKRTIGIEVIPHLCCRDKNLNAIKSSLISAYIEGIRNILAVTGDPIPDTDRALVKGVFNLNSESLCRYIRSLNSDIFSGDEIFYGCAFNVNAKNPKMELKRLEKKLDAGASFVLTQPVFTDDAAEALKEAKNKGVKVIAGLVTPVNYKNAVFLANEMPGFNIPEKFLKRFSPDMTREQGENEGIAITIEIARKIAHIADGFYFVVPFNRVNVTKRVIEALRADGII</sequence>
<organism evidence="10 11">
    <name type="scientific">[Clostridium] cellulosi</name>
    <dbReference type="NCBI Taxonomy" id="29343"/>
    <lineage>
        <taxon>Bacteria</taxon>
        <taxon>Bacillati</taxon>
        <taxon>Bacillota</taxon>
        <taxon>Clostridia</taxon>
        <taxon>Eubacteriales</taxon>
        <taxon>Oscillospiraceae</taxon>
        <taxon>Oscillospiraceae incertae sedis</taxon>
    </lineage>
</organism>
<dbReference type="PATRIC" id="fig|29343.3.peg.1478"/>
<proteinExistence type="predicted"/>
<dbReference type="SUPFAM" id="SSF82282">
    <property type="entry name" value="Homocysteine S-methyltransferase"/>
    <property type="match status" value="1"/>
</dbReference>
<dbReference type="CDD" id="cd00537">
    <property type="entry name" value="MTHFR"/>
    <property type="match status" value="1"/>
</dbReference>
<dbReference type="InterPro" id="IPR036589">
    <property type="entry name" value="HCY_dom_sf"/>
</dbReference>
<dbReference type="PROSITE" id="PS50970">
    <property type="entry name" value="HCY"/>
    <property type="match status" value="1"/>
</dbReference>
<dbReference type="GO" id="GO:0004489">
    <property type="term" value="F:methylenetetrahydrofolate reductase [NAD(P)H] activity"/>
    <property type="evidence" value="ECO:0007669"/>
    <property type="project" value="InterPro"/>
</dbReference>
<dbReference type="InterPro" id="IPR003171">
    <property type="entry name" value="Mehydrof_redctse-like"/>
</dbReference>
<evidence type="ECO:0000256" key="5">
    <source>
        <dbReference type="ARBA" id="ARBA00022679"/>
    </source>
</evidence>
<dbReference type="EMBL" id="LM995447">
    <property type="protein sequence ID" value="CDZ24516.1"/>
    <property type="molecule type" value="Genomic_DNA"/>
</dbReference>
<feature type="binding site" evidence="8">
    <location>
        <position position="275"/>
    </location>
    <ligand>
        <name>Zn(2+)</name>
        <dbReference type="ChEBI" id="CHEBI:29105"/>
    </ligand>
</feature>
<accession>A0A078KLB9</accession>
<evidence type="ECO:0000256" key="4">
    <source>
        <dbReference type="ARBA" id="ARBA00022630"/>
    </source>
</evidence>
<gene>
    <name evidence="10" type="ORF">CCDG5_1402</name>
</gene>
<dbReference type="PANTHER" id="PTHR11103">
    <property type="entry name" value="SLR1189 PROTEIN"/>
    <property type="match status" value="1"/>
</dbReference>
<dbReference type="GO" id="GO:0035999">
    <property type="term" value="P:tetrahydrofolate interconversion"/>
    <property type="evidence" value="ECO:0007669"/>
    <property type="project" value="UniProtKB-UniPathway"/>
</dbReference>
<dbReference type="HOGENOM" id="CLU_453272_0_0_9"/>
<evidence type="ECO:0000256" key="2">
    <source>
        <dbReference type="ARBA" id="ARBA00004777"/>
    </source>
</evidence>
<dbReference type="Proteomes" id="UP000032431">
    <property type="component" value="Chromosome I"/>
</dbReference>
<dbReference type="GO" id="GO:0006555">
    <property type="term" value="P:methionine metabolic process"/>
    <property type="evidence" value="ECO:0007669"/>
    <property type="project" value="InterPro"/>
</dbReference>
<reference evidence="11" key="1">
    <citation type="submission" date="2014-07" db="EMBL/GenBank/DDBJ databases">
        <authorList>
            <person name="Wibberg D."/>
        </authorList>
    </citation>
    <scope>NUCLEOTIDE SEQUENCE [LARGE SCALE GENOMIC DNA]</scope>
    <source>
        <strain evidence="11">DG5</strain>
    </source>
</reference>
<dbReference type="Pfam" id="PF02574">
    <property type="entry name" value="S-methyl_trans"/>
    <property type="match status" value="1"/>
</dbReference>
<dbReference type="GO" id="GO:0032259">
    <property type="term" value="P:methylation"/>
    <property type="evidence" value="ECO:0007669"/>
    <property type="project" value="UniProtKB-KW"/>
</dbReference>
<protein>
    <submittedName>
        <fullName evidence="10">Homocysteine S-methyltransferase</fullName>
    </submittedName>
</protein>
<evidence type="ECO:0000259" key="9">
    <source>
        <dbReference type="PROSITE" id="PS50970"/>
    </source>
</evidence>
<evidence type="ECO:0000256" key="8">
    <source>
        <dbReference type="PROSITE-ProRule" id="PRU00333"/>
    </source>
</evidence>
<dbReference type="Gene3D" id="3.20.20.220">
    <property type="match status" value="1"/>
</dbReference>
<dbReference type="UniPathway" id="UPA00193"/>
<dbReference type="InterPro" id="IPR003726">
    <property type="entry name" value="HCY_dom"/>
</dbReference>
<comment type="cofactor">
    <cofactor evidence="1">
        <name>FAD</name>
        <dbReference type="ChEBI" id="CHEBI:57692"/>
    </cofactor>
</comment>
<dbReference type="NCBIfam" id="NF006396">
    <property type="entry name" value="PRK08645.1"/>
    <property type="match status" value="1"/>
</dbReference>
<keyword evidence="5 8" id="KW-0808">Transferase</keyword>
<dbReference type="STRING" id="29343.CCDG5_1402"/>
<dbReference type="Gene3D" id="3.20.20.330">
    <property type="entry name" value="Homocysteine-binding-like domain"/>
    <property type="match status" value="1"/>
</dbReference>
<keyword evidence="8" id="KW-0479">Metal-binding</keyword>
<dbReference type="InterPro" id="IPR029041">
    <property type="entry name" value="FAD-linked_oxidoreductase-like"/>
</dbReference>
<dbReference type="OrthoDB" id="9803687at2"/>
<dbReference type="KEGG" id="ccel:CCDG5_1402"/>
<keyword evidence="7" id="KW-0560">Oxidoreductase</keyword>